<keyword evidence="2" id="KW-0812">Transmembrane</keyword>
<feature type="transmembrane region" description="Helical" evidence="2">
    <location>
        <begin position="73"/>
        <end position="102"/>
    </location>
</feature>
<evidence type="ECO:0000256" key="1">
    <source>
        <dbReference type="SAM" id="MobiDB-lite"/>
    </source>
</evidence>
<dbReference type="AlphaFoldDB" id="A0A226D6X9"/>
<dbReference type="EMBL" id="LNIX01000033">
    <property type="protein sequence ID" value="OXA40614.1"/>
    <property type="molecule type" value="Genomic_DNA"/>
</dbReference>
<dbReference type="Proteomes" id="UP000198287">
    <property type="component" value="Unassembled WGS sequence"/>
</dbReference>
<sequence length="276" mass="30637">MPKCLRDKKYSSPPLPLRLNLASFVVVIFVVVLCSLHCIDARPSPDRDDFWDFKKKKNREDFDFDDEETMETIVNIIVGVVVFFFVAIIAFIACLCCPICLLAKMRGRRRGVVYRSAVEANGTTVTTEERRGGTTITISAPPSRAPNANQVQSIPVASSTTTSPSVIAISNNAHKQNKPYPVQESVTVVPLVVPQQQPPMMSHPGYLPQQQQVPYHQYPQPGYQQPPYDPSQQQYPGPADPPPPYPGLTRDIDNANLPFNPYYTDGPQASAPPTKQ</sequence>
<feature type="compositionally biased region" description="Low complexity" evidence="1">
    <location>
        <begin position="216"/>
        <end position="237"/>
    </location>
</feature>
<comment type="caution">
    <text evidence="3">The sequence shown here is derived from an EMBL/GenBank/DDBJ whole genome shotgun (WGS) entry which is preliminary data.</text>
</comment>
<organism evidence="3 4">
    <name type="scientific">Folsomia candida</name>
    <name type="common">Springtail</name>
    <dbReference type="NCBI Taxonomy" id="158441"/>
    <lineage>
        <taxon>Eukaryota</taxon>
        <taxon>Metazoa</taxon>
        <taxon>Ecdysozoa</taxon>
        <taxon>Arthropoda</taxon>
        <taxon>Hexapoda</taxon>
        <taxon>Collembola</taxon>
        <taxon>Entomobryomorpha</taxon>
        <taxon>Isotomoidea</taxon>
        <taxon>Isotomidae</taxon>
        <taxon>Proisotominae</taxon>
        <taxon>Folsomia</taxon>
    </lineage>
</organism>
<dbReference type="OMA" id="RAPNANQ"/>
<feature type="transmembrane region" description="Helical" evidence="2">
    <location>
        <begin position="21"/>
        <end position="39"/>
    </location>
</feature>
<proteinExistence type="predicted"/>
<evidence type="ECO:0000313" key="4">
    <source>
        <dbReference type="Proteomes" id="UP000198287"/>
    </source>
</evidence>
<accession>A0A226D6X9</accession>
<gene>
    <name evidence="3" type="ORF">Fcan01_24743</name>
</gene>
<keyword evidence="4" id="KW-1185">Reference proteome</keyword>
<protein>
    <submittedName>
        <fullName evidence="3">Uncharacterized protein</fullName>
    </submittedName>
</protein>
<reference evidence="3 4" key="1">
    <citation type="submission" date="2015-12" db="EMBL/GenBank/DDBJ databases">
        <title>The genome of Folsomia candida.</title>
        <authorList>
            <person name="Faddeeva A."/>
            <person name="Derks M.F."/>
            <person name="Anvar Y."/>
            <person name="Smit S."/>
            <person name="Van Straalen N."/>
            <person name="Roelofs D."/>
        </authorList>
    </citation>
    <scope>NUCLEOTIDE SEQUENCE [LARGE SCALE GENOMIC DNA]</scope>
    <source>
        <strain evidence="3 4">VU population</strain>
        <tissue evidence="3">Whole body</tissue>
    </source>
</reference>
<evidence type="ECO:0000313" key="3">
    <source>
        <dbReference type="EMBL" id="OXA40614.1"/>
    </source>
</evidence>
<keyword evidence="2" id="KW-0472">Membrane</keyword>
<name>A0A226D6X9_FOLCA</name>
<evidence type="ECO:0000256" key="2">
    <source>
        <dbReference type="SAM" id="Phobius"/>
    </source>
</evidence>
<keyword evidence="2" id="KW-1133">Transmembrane helix</keyword>
<feature type="region of interest" description="Disordered" evidence="1">
    <location>
        <begin position="216"/>
        <end position="276"/>
    </location>
</feature>